<dbReference type="PANTHER" id="PTHR47691">
    <property type="entry name" value="REGULATOR-RELATED"/>
    <property type="match status" value="1"/>
</dbReference>
<dbReference type="Proteomes" id="UP000004691">
    <property type="component" value="Unassembled WGS sequence"/>
</dbReference>
<evidence type="ECO:0000256" key="4">
    <source>
        <dbReference type="SAM" id="Coils"/>
    </source>
</evidence>
<feature type="DNA-binding region" description="OmpR/PhoB-type" evidence="3">
    <location>
        <begin position="1"/>
        <end position="97"/>
    </location>
</feature>
<dbReference type="CDD" id="cd15831">
    <property type="entry name" value="BTAD"/>
    <property type="match status" value="1"/>
</dbReference>
<accession>I0V2D3</accession>
<dbReference type="eggNOG" id="COG3903">
    <property type="taxonomic scope" value="Bacteria"/>
</dbReference>
<evidence type="ECO:0000313" key="6">
    <source>
        <dbReference type="EMBL" id="EID54286.1"/>
    </source>
</evidence>
<dbReference type="SMART" id="SM01043">
    <property type="entry name" value="BTAD"/>
    <property type="match status" value="1"/>
</dbReference>
<feature type="domain" description="OmpR/PhoB-type" evidence="5">
    <location>
        <begin position="1"/>
        <end position="97"/>
    </location>
</feature>
<evidence type="ECO:0000256" key="3">
    <source>
        <dbReference type="PROSITE-ProRule" id="PRU01091"/>
    </source>
</evidence>
<dbReference type="AlphaFoldDB" id="I0V2D3"/>
<dbReference type="SUPFAM" id="SSF52540">
    <property type="entry name" value="P-loop containing nucleoside triphosphate hydrolases"/>
    <property type="match status" value="1"/>
</dbReference>
<dbReference type="SUPFAM" id="SSF46894">
    <property type="entry name" value="C-terminal effector domain of the bipartite response regulators"/>
    <property type="match status" value="1"/>
</dbReference>
<dbReference type="EMBL" id="JH636049">
    <property type="protein sequence ID" value="EID54286.1"/>
    <property type="molecule type" value="Genomic_DNA"/>
</dbReference>
<dbReference type="SMART" id="SM00862">
    <property type="entry name" value="Trans_reg_C"/>
    <property type="match status" value="1"/>
</dbReference>
<dbReference type="InterPro" id="IPR001867">
    <property type="entry name" value="OmpR/PhoB-type_DNA-bd"/>
</dbReference>
<dbReference type="HOGENOM" id="CLU_004665_1_3_11"/>
<reference evidence="6 7" key="1">
    <citation type="submission" date="2012-01" db="EMBL/GenBank/DDBJ databases">
        <title>Improved High-Quality Draft sequence of Saccharomonospora xinjiangensis XJ-54.</title>
        <authorList>
            <consortium name="US DOE Joint Genome Institute"/>
            <person name="Lucas S."/>
            <person name="Han J."/>
            <person name="Lapidus A."/>
            <person name="Cheng J.-F."/>
            <person name="Goodwin L."/>
            <person name="Pitluck S."/>
            <person name="Peters L."/>
            <person name="Mikhailova N."/>
            <person name="Teshima H."/>
            <person name="Detter J.C."/>
            <person name="Han C."/>
            <person name="Tapia R."/>
            <person name="Land M."/>
            <person name="Hauser L."/>
            <person name="Kyrpides N."/>
            <person name="Ivanova N."/>
            <person name="Pagani I."/>
            <person name="Brambilla E.-M."/>
            <person name="Klenk H.-P."/>
            <person name="Woyke T."/>
        </authorList>
    </citation>
    <scope>NUCLEOTIDE SEQUENCE [LARGE SCALE GENOMIC DNA]</scope>
    <source>
        <strain evidence="6 7">XJ-54</strain>
    </source>
</reference>
<keyword evidence="7" id="KW-1185">Reference proteome</keyword>
<dbReference type="SUPFAM" id="SSF48452">
    <property type="entry name" value="TPR-like"/>
    <property type="match status" value="2"/>
</dbReference>
<dbReference type="PROSITE" id="PS51755">
    <property type="entry name" value="OMPR_PHOB"/>
    <property type="match status" value="1"/>
</dbReference>
<name>I0V2D3_9PSEU</name>
<dbReference type="GO" id="GO:0006355">
    <property type="term" value="P:regulation of DNA-templated transcription"/>
    <property type="evidence" value="ECO:0007669"/>
    <property type="project" value="InterPro"/>
</dbReference>
<dbReference type="InterPro" id="IPR011990">
    <property type="entry name" value="TPR-like_helical_dom_sf"/>
</dbReference>
<dbReference type="Pfam" id="PF03704">
    <property type="entry name" value="BTAD"/>
    <property type="match status" value="1"/>
</dbReference>
<organism evidence="6 7">
    <name type="scientific">Saccharomonospora xinjiangensis XJ-54</name>
    <dbReference type="NCBI Taxonomy" id="882086"/>
    <lineage>
        <taxon>Bacteria</taxon>
        <taxon>Bacillati</taxon>
        <taxon>Actinomycetota</taxon>
        <taxon>Actinomycetes</taxon>
        <taxon>Pseudonocardiales</taxon>
        <taxon>Pseudonocardiaceae</taxon>
        <taxon>Saccharomonospora</taxon>
    </lineage>
</organism>
<dbReference type="OrthoDB" id="9812579at2"/>
<dbReference type="Gene3D" id="3.40.50.300">
    <property type="entry name" value="P-loop containing nucleotide triphosphate hydrolases"/>
    <property type="match status" value="1"/>
</dbReference>
<dbReference type="Pfam" id="PF00486">
    <property type="entry name" value="Trans_reg_C"/>
    <property type="match status" value="1"/>
</dbReference>
<dbReference type="InterPro" id="IPR027417">
    <property type="entry name" value="P-loop_NTPase"/>
</dbReference>
<dbReference type="InterPro" id="IPR005158">
    <property type="entry name" value="BTAD"/>
</dbReference>
<dbReference type="eggNOG" id="COG3629">
    <property type="taxonomic scope" value="Bacteria"/>
</dbReference>
<sequence length="923" mass="100048">MRFGVLGPLAVWTEDGTPVRIPELKVRALLARLVVAEGRIVSSDRLVEQLWGHGRLPRNPIGALHTRVSQLRKVLDSVRPGGRELVVSERPGYRLRWSTAMGVEGSSSIEDTVDAIEFRALTASADATADARERVTTLSRALGLWRGPAYADFADCAFAKPAAARLEEERLAAVEQLAEARLELGEHSGLVGELSELVNRHPLRERLRESHIRALYLAGRQGEALAGYADLRRRLADELGVDPSPSLVALHGAILAQAPELGAASETGYERDRVRLPSAATRLVGRAEAVARVRSLVSAHRLVTLTGPGGVGKTQLAIEVARGLDGTFADGVALVELSGIDTASAAGTSSPQRIVDVLASALDIRDEDVRRFRGDDVTRLAAAVRSRRMLLLLDNCEHVIEPIALVVRRLLDDCPDLSILSTSREPLSIAGEWLWPVPTLDVPAQDADLATILASGSVTLFADRAAAAVPGFRVDAPNAVAVAAICRRLDGIPLAIELAASRLRVLDVHDLAARLDDRFGLLVSSRRDAPARHRTLRAMIDWSWELLGEPERALLRRLGVHTDGFTLAAAEAVARRKPAGSGEAGEPTTLDLLSRLVDRSLVVVSGNPGNPGDPANTEGPRYALLESVREYCVEQSRITDEYDELRTRHLHHYVGLVERARPLLYGAEQLRGLGRLDRNLSNIRTALDTAVRVADVEQATRLVDALTWYCVLRGCLNEAGRALDAVLALNPDPRLVAWRAGIAFLMGDGTTALARRARSAHDEITATAERARARWFLAHAQRGGGLTTAADLAERTLDEFGEVGDHWGIAAALNLRAEIERERADLEAAHRDATSAWHLFREVGDRWGQIQATSTLAELAETEGDFERAAGLHSEGLRMAGELSRQRPNGVVAFGPRAHGHPEPAPWLTLPAQSVPNGLIRED</sequence>
<dbReference type="GO" id="GO:0003677">
    <property type="term" value="F:DNA binding"/>
    <property type="evidence" value="ECO:0007669"/>
    <property type="project" value="UniProtKB-UniRule"/>
</dbReference>
<dbReference type="InterPro" id="IPR016032">
    <property type="entry name" value="Sig_transdc_resp-reg_C-effctor"/>
</dbReference>
<keyword evidence="4" id="KW-0175">Coiled coil</keyword>
<protein>
    <submittedName>
        <fullName evidence="6">Putative ATPase</fullName>
    </submittedName>
</protein>
<dbReference type="Gene3D" id="1.10.10.10">
    <property type="entry name" value="Winged helix-like DNA-binding domain superfamily/Winged helix DNA-binding domain"/>
    <property type="match status" value="1"/>
</dbReference>
<evidence type="ECO:0000256" key="1">
    <source>
        <dbReference type="ARBA" id="ARBA00005820"/>
    </source>
</evidence>
<dbReference type="GO" id="GO:0000160">
    <property type="term" value="P:phosphorelay signal transduction system"/>
    <property type="evidence" value="ECO:0007669"/>
    <property type="project" value="InterPro"/>
</dbReference>
<dbReference type="InterPro" id="IPR036388">
    <property type="entry name" value="WH-like_DNA-bd_sf"/>
</dbReference>
<evidence type="ECO:0000259" key="5">
    <source>
        <dbReference type="PROSITE" id="PS51755"/>
    </source>
</evidence>
<comment type="similarity">
    <text evidence="1">Belongs to the AfsR/DnrI/RedD regulatory family.</text>
</comment>
<evidence type="ECO:0000313" key="7">
    <source>
        <dbReference type="Proteomes" id="UP000004691"/>
    </source>
</evidence>
<dbReference type="PRINTS" id="PR00364">
    <property type="entry name" value="DISEASERSIST"/>
</dbReference>
<dbReference type="PANTHER" id="PTHR47691:SF3">
    <property type="entry name" value="HTH-TYPE TRANSCRIPTIONAL REGULATOR RV0890C-RELATED"/>
    <property type="match status" value="1"/>
</dbReference>
<dbReference type="RefSeq" id="WP_006238436.1">
    <property type="nucleotide sequence ID" value="NZ_JH636049.1"/>
</dbReference>
<proteinExistence type="inferred from homology"/>
<evidence type="ECO:0000256" key="2">
    <source>
        <dbReference type="ARBA" id="ARBA00023125"/>
    </source>
</evidence>
<dbReference type="STRING" id="882086.SacxiDRAFT_2051"/>
<gene>
    <name evidence="6" type="ORF">SacxiDRAFT_2051</name>
</gene>
<keyword evidence="2 3" id="KW-0238">DNA-binding</keyword>
<dbReference type="Gene3D" id="1.25.40.10">
    <property type="entry name" value="Tetratricopeptide repeat domain"/>
    <property type="match status" value="2"/>
</dbReference>
<feature type="coiled-coil region" evidence="4">
    <location>
        <begin position="809"/>
        <end position="836"/>
    </location>
</feature>